<dbReference type="PANTHER" id="PTHR47530">
    <property type="entry name" value="E3 UBIQUITIN LIGASE BIG BROTHER-RELATED"/>
    <property type="match status" value="1"/>
</dbReference>
<evidence type="ECO:0000313" key="4">
    <source>
        <dbReference type="RefSeq" id="XP_060673595.1"/>
    </source>
</evidence>
<dbReference type="SMART" id="SM00184">
    <property type="entry name" value="RING"/>
    <property type="match status" value="1"/>
</dbReference>
<keyword evidence="1" id="KW-0479">Metal-binding</keyword>
<keyword evidence="1" id="KW-0862">Zinc</keyword>
<proteinExistence type="predicted"/>
<accession>A0ABM4AA43</accession>
<dbReference type="SUPFAM" id="SSF57850">
    <property type="entry name" value="RING/U-box"/>
    <property type="match status" value="1"/>
</dbReference>
<feature type="domain" description="RING-type" evidence="2">
    <location>
        <begin position="160"/>
        <end position="202"/>
    </location>
</feature>
<dbReference type="InterPro" id="IPR001841">
    <property type="entry name" value="Znf_RING"/>
</dbReference>
<dbReference type="PANTHER" id="PTHR47530:SF4">
    <property type="entry name" value="E3 UBIQUITIN LIGASE BIG BROTHER-RELATED"/>
    <property type="match status" value="1"/>
</dbReference>
<organism evidence="3 4">
    <name type="scientific">Ziziphus jujuba</name>
    <name type="common">Chinese jujube</name>
    <name type="synonym">Ziziphus sativa</name>
    <dbReference type="NCBI Taxonomy" id="326968"/>
    <lineage>
        <taxon>Eukaryota</taxon>
        <taxon>Viridiplantae</taxon>
        <taxon>Streptophyta</taxon>
        <taxon>Embryophyta</taxon>
        <taxon>Tracheophyta</taxon>
        <taxon>Spermatophyta</taxon>
        <taxon>Magnoliopsida</taxon>
        <taxon>eudicotyledons</taxon>
        <taxon>Gunneridae</taxon>
        <taxon>Pentapetalae</taxon>
        <taxon>rosids</taxon>
        <taxon>fabids</taxon>
        <taxon>Rosales</taxon>
        <taxon>Rhamnaceae</taxon>
        <taxon>Paliureae</taxon>
        <taxon>Ziziphus</taxon>
    </lineage>
</organism>
<evidence type="ECO:0000313" key="3">
    <source>
        <dbReference type="Proteomes" id="UP001652623"/>
    </source>
</evidence>
<dbReference type="GeneID" id="132803850"/>
<dbReference type="PROSITE" id="PS50089">
    <property type="entry name" value="ZF_RING_2"/>
    <property type="match status" value="1"/>
</dbReference>
<dbReference type="Proteomes" id="UP001652623">
    <property type="component" value="Chromosome 5"/>
</dbReference>
<dbReference type="Gene3D" id="3.30.40.10">
    <property type="entry name" value="Zinc/RING finger domain, C3HC4 (zinc finger)"/>
    <property type="match status" value="1"/>
</dbReference>
<dbReference type="Pfam" id="PF13639">
    <property type="entry name" value="zf-RING_2"/>
    <property type="match status" value="1"/>
</dbReference>
<evidence type="ECO:0000259" key="2">
    <source>
        <dbReference type="PROSITE" id="PS50089"/>
    </source>
</evidence>
<keyword evidence="3" id="KW-1185">Reference proteome</keyword>
<name>A0ABM4AA43_ZIZJJ</name>
<reference evidence="4" key="1">
    <citation type="submission" date="2025-08" db="UniProtKB">
        <authorList>
            <consortium name="RefSeq"/>
        </authorList>
    </citation>
    <scope>IDENTIFICATION</scope>
    <source>
        <tissue evidence="4">Seedling</tissue>
    </source>
</reference>
<dbReference type="InterPro" id="IPR013083">
    <property type="entry name" value="Znf_RING/FYVE/PHD"/>
</dbReference>
<protein>
    <submittedName>
        <fullName evidence="4">E3 ubiquitin ligase BIG BROTHER-related</fullName>
    </submittedName>
</protein>
<dbReference type="RefSeq" id="XP_060673595.1">
    <property type="nucleotide sequence ID" value="XM_060817612.1"/>
</dbReference>
<gene>
    <name evidence="4" type="primary">LOC132803850</name>
</gene>
<evidence type="ECO:0000256" key="1">
    <source>
        <dbReference type="PROSITE-ProRule" id="PRU00175"/>
    </source>
</evidence>
<keyword evidence="1" id="KW-0863">Zinc-finger</keyword>
<dbReference type="InterPro" id="IPR043312">
    <property type="entry name" value="AtBBR-like"/>
</dbReference>
<sequence>MDDEERRDITKQPSQRIPFNCLEQVSSDLVLAMALQEQETSFAMLDTIESESEEENDDDSYNNGDNTHFEYEFFQRSGYDVPELEFIEDDEESSSEDADEEDMEGLDVDELTYEELIALEEFIGVEKRGLPMNEISSCLNPFVCKSSGEENRICNGIDRCVICQVEYEDGEALVAVLPCEHPYHSECISKWLQIKKCCPICSTEVISSSTKKI</sequence>